<dbReference type="InterPro" id="IPR014315">
    <property type="entry name" value="ABC_heterocyst_DevB"/>
</dbReference>
<dbReference type="RefSeq" id="WP_015158304.1">
    <property type="nucleotide sequence ID" value="NC_019697.1"/>
</dbReference>
<evidence type="ECO:0000313" key="4">
    <source>
        <dbReference type="EMBL" id="AFY92110.1"/>
    </source>
</evidence>
<dbReference type="GO" id="GO:0030313">
    <property type="term" value="C:cell envelope"/>
    <property type="evidence" value="ECO:0007669"/>
    <property type="project" value="UniProtKB-SubCell"/>
</dbReference>
<organism evidence="4 5">
    <name type="scientific">Chamaesiphon minutus (strain ATCC 27169 / PCC 6605)</name>
    <dbReference type="NCBI Taxonomy" id="1173020"/>
    <lineage>
        <taxon>Bacteria</taxon>
        <taxon>Bacillati</taxon>
        <taxon>Cyanobacteriota</taxon>
        <taxon>Cyanophyceae</taxon>
        <taxon>Gomontiellales</taxon>
        <taxon>Chamaesiphonaceae</taxon>
        <taxon>Chamaesiphon</taxon>
    </lineage>
</organism>
<dbReference type="Gene3D" id="1.10.287.470">
    <property type="entry name" value="Helix hairpin bin"/>
    <property type="match status" value="1"/>
</dbReference>
<keyword evidence="5" id="KW-1185">Reference proteome</keyword>
<evidence type="ECO:0000256" key="1">
    <source>
        <dbReference type="ARBA" id="ARBA00004196"/>
    </source>
</evidence>
<keyword evidence="2 3" id="KW-0175">Coiled coil</keyword>
<dbReference type="AlphaFoldDB" id="K9UB92"/>
<dbReference type="STRING" id="1173020.Cha6605_0849"/>
<dbReference type="HOGENOM" id="CLU_031364_1_0_3"/>
<feature type="coiled-coil region" evidence="3">
    <location>
        <begin position="167"/>
        <end position="219"/>
    </location>
</feature>
<proteinExistence type="predicted"/>
<name>K9UB92_CHAP6</name>
<dbReference type="PRINTS" id="PR01490">
    <property type="entry name" value="RTXTOXIND"/>
</dbReference>
<protein>
    <submittedName>
        <fullName evidence="4">ABC exporter membrane fusion protein, DevB family</fullName>
    </submittedName>
</protein>
<dbReference type="NCBIfam" id="TIGR02971">
    <property type="entry name" value="heterocyst_DevB"/>
    <property type="match status" value="1"/>
</dbReference>
<dbReference type="Proteomes" id="UP000010366">
    <property type="component" value="Chromosome"/>
</dbReference>
<dbReference type="SUPFAM" id="SSF111369">
    <property type="entry name" value="HlyD-like secretion proteins"/>
    <property type="match status" value="1"/>
</dbReference>
<evidence type="ECO:0000256" key="2">
    <source>
        <dbReference type="ARBA" id="ARBA00023054"/>
    </source>
</evidence>
<sequence>MNIQFLSKSAHRRVLVWALAAAALTAGIGYYGMSQFSQGSQTPEAKQPTTLAEPKVVALGQLEPQTEVTKISVPAALSNDRVARLLVKRGDRIQAGQTIAILDSRDRLQSLLVEARTQVDLAQAELAQVKSGAKTGEINSQTAEIARIQAQLLGEERAQRESLARLAAQLAGDKSAQEANLAGLEAQLAGDIQVQSATVKKLAAESNNARSELRRYRQLYAAGAIPQSQYETKRLSVDTAIQQLNEAQAGLARTKATGDRKISEAKANLQRTIATGSKQISEAKIVLARIRSTGERQVTSAQGTLSKIAEVRPVDVKTAQAKVNQTIAQAKRVETELAQAYVRSPITGQVLDIFAKPGEVVKDDGIVDIGQTDRMQVVAEIDQGDIKKVRLGQSVEITGEAFAGELRGTVRDIGLAVSRQSTFADRPGENLDRRVVKVRIGIEPADGQKVAGLTNLQVQVAVQP</sequence>
<dbReference type="KEGG" id="cmp:Cha6605_0849"/>
<dbReference type="Gene3D" id="2.40.30.170">
    <property type="match status" value="1"/>
</dbReference>
<dbReference type="EMBL" id="CP003600">
    <property type="protein sequence ID" value="AFY92110.1"/>
    <property type="molecule type" value="Genomic_DNA"/>
</dbReference>
<accession>K9UB92</accession>
<evidence type="ECO:0000313" key="5">
    <source>
        <dbReference type="Proteomes" id="UP000010366"/>
    </source>
</evidence>
<dbReference type="InterPro" id="IPR050465">
    <property type="entry name" value="UPF0194_transport"/>
</dbReference>
<dbReference type="PANTHER" id="PTHR32347">
    <property type="entry name" value="EFFLUX SYSTEM COMPONENT YKNX-RELATED"/>
    <property type="match status" value="1"/>
</dbReference>
<dbReference type="eggNOG" id="COG0845">
    <property type="taxonomic scope" value="Bacteria"/>
</dbReference>
<dbReference type="OrthoDB" id="264111at2"/>
<reference evidence="4 5" key="1">
    <citation type="submission" date="2012-05" db="EMBL/GenBank/DDBJ databases">
        <title>Finished chromosome of genome of Chamaesiphon sp. PCC 6605.</title>
        <authorList>
            <consortium name="US DOE Joint Genome Institute"/>
            <person name="Gugger M."/>
            <person name="Coursin T."/>
            <person name="Rippka R."/>
            <person name="Tandeau De Marsac N."/>
            <person name="Huntemann M."/>
            <person name="Wei C.-L."/>
            <person name="Han J."/>
            <person name="Detter J.C."/>
            <person name="Han C."/>
            <person name="Tapia R."/>
            <person name="Chen A."/>
            <person name="Kyrpides N."/>
            <person name="Mavromatis K."/>
            <person name="Markowitz V."/>
            <person name="Szeto E."/>
            <person name="Ivanova N."/>
            <person name="Pagani I."/>
            <person name="Pati A."/>
            <person name="Goodwin L."/>
            <person name="Nordberg H.P."/>
            <person name="Cantor M.N."/>
            <person name="Hua S.X."/>
            <person name="Woyke T."/>
            <person name="Kerfeld C.A."/>
        </authorList>
    </citation>
    <scope>NUCLEOTIDE SEQUENCE [LARGE SCALE GENOMIC DNA]</scope>
    <source>
        <strain evidence="5">ATCC 27169 / PCC 6605</strain>
    </source>
</reference>
<dbReference type="PATRIC" id="fig|1173020.3.peg.997"/>
<dbReference type="PANTHER" id="PTHR32347:SF27">
    <property type="entry name" value="RND EFFLUX PUMP MEMBRANE FUSION PROTEIN BARREL-SANDWICH DOMAIN-CONTAINING PROTEIN"/>
    <property type="match status" value="1"/>
</dbReference>
<comment type="subcellular location">
    <subcellularLocation>
        <location evidence="1">Cell envelope</location>
    </subcellularLocation>
</comment>
<evidence type="ECO:0000256" key="3">
    <source>
        <dbReference type="SAM" id="Coils"/>
    </source>
</evidence>
<gene>
    <name evidence="4" type="ORF">Cha6605_0849</name>
</gene>